<keyword evidence="3" id="KW-1185">Reference proteome</keyword>
<gene>
    <name evidence="2" type="ORF">CA54_19150</name>
</gene>
<dbReference type="InterPro" id="IPR036086">
    <property type="entry name" value="ParB/Sulfiredoxin_sf"/>
</dbReference>
<name>A0A5C6BQ10_9PLAN</name>
<dbReference type="EMBL" id="SJPP01000001">
    <property type="protein sequence ID" value="TWU13089.1"/>
    <property type="molecule type" value="Genomic_DNA"/>
</dbReference>
<dbReference type="CDD" id="cd16401">
    <property type="entry name" value="ParB_N_like_MT"/>
    <property type="match status" value="1"/>
</dbReference>
<dbReference type="SMART" id="SM00470">
    <property type="entry name" value="ParB"/>
    <property type="match status" value="1"/>
</dbReference>
<dbReference type="SUPFAM" id="SSF110849">
    <property type="entry name" value="ParB/Sulfiredoxin"/>
    <property type="match status" value="1"/>
</dbReference>
<evidence type="ECO:0000313" key="3">
    <source>
        <dbReference type="Proteomes" id="UP000320735"/>
    </source>
</evidence>
<organism evidence="2 3">
    <name type="scientific">Symmachiella macrocystis</name>
    <dbReference type="NCBI Taxonomy" id="2527985"/>
    <lineage>
        <taxon>Bacteria</taxon>
        <taxon>Pseudomonadati</taxon>
        <taxon>Planctomycetota</taxon>
        <taxon>Planctomycetia</taxon>
        <taxon>Planctomycetales</taxon>
        <taxon>Planctomycetaceae</taxon>
        <taxon>Symmachiella</taxon>
    </lineage>
</organism>
<dbReference type="AlphaFoldDB" id="A0A5C6BQ10"/>
<feature type="domain" description="ParB-like N-terminal" evidence="1">
    <location>
        <begin position="4"/>
        <end position="93"/>
    </location>
</feature>
<accession>A0A5C6BQ10</accession>
<reference evidence="2 3" key="1">
    <citation type="submission" date="2019-02" db="EMBL/GenBank/DDBJ databases">
        <title>Deep-cultivation of Planctomycetes and their phenomic and genomic characterization uncovers novel biology.</title>
        <authorList>
            <person name="Wiegand S."/>
            <person name="Jogler M."/>
            <person name="Boedeker C."/>
            <person name="Pinto D."/>
            <person name="Vollmers J."/>
            <person name="Rivas-Marin E."/>
            <person name="Kohn T."/>
            <person name="Peeters S.H."/>
            <person name="Heuer A."/>
            <person name="Rast P."/>
            <person name="Oberbeckmann S."/>
            <person name="Bunk B."/>
            <person name="Jeske O."/>
            <person name="Meyerdierks A."/>
            <person name="Storesund J.E."/>
            <person name="Kallscheuer N."/>
            <person name="Luecker S."/>
            <person name="Lage O.M."/>
            <person name="Pohl T."/>
            <person name="Merkel B.J."/>
            <person name="Hornburger P."/>
            <person name="Mueller R.-W."/>
            <person name="Bruemmer F."/>
            <person name="Labrenz M."/>
            <person name="Spormann A.M."/>
            <person name="Op Den Camp H."/>
            <person name="Overmann J."/>
            <person name="Amann R."/>
            <person name="Jetten M.S.M."/>
            <person name="Mascher T."/>
            <person name="Medema M.H."/>
            <person name="Devos D.P."/>
            <person name="Kaster A.-K."/>
            <person name="Ovreas L."/>
            <person name="Rohde M."/>
            <person name="Galperin M.Y."/>
            <person name="Jogler C."/>
        </authorList>
    </citation>
    <scope>NUCLEOTIDE SEQUENCE [LARGE SCALE GENOMIC DNA]</scope>
    <source>
        <strain evidence="2 3">CA54</strain>
    </source>
</reference>
<comment type="caution">
    <text evidence="2">The sequence shown here is derived from an EMBL/GenBank/DDBJ whole genome shotgun (WGS) entry which is preliminary data.</text>
</comment>
<sequence length="188" mass="21215">MELRNIPIAQLHGAEYNPRVQLQPGMPGYDRLKRSIDEFGLVQPIVWNEQTGNVVGGHQRLTVLKNEGHETVDVMVVSLDESREKALNVALNNSQIGGDWDAEKLLSLVQELHELPDFDETLTGFDVDDVRDLLLLPDPDWKPEPKTDEAPGLVRVTLEIATESWTEVQPAIDRLVQQWGLRAHVKTE</sequence>
<evidence type="ECO:0000259" key="1">
    <source>
        <dbReference type="SMART" id="SM00470"/>
    </source>
</evidence>
<dbReference type="Pfam" id="PF02195">
    <property type="entry name" value="ParB_N"/>
    <property type="match status" value="1"/>
</dbReference>
<dbReference type="Proteomes" id="UP000320735">
    <property type="component" value="Unassembled WGS sequence"/>
</dbReference>
<proteinExistence type="predicted"/>
<dbReference type="Gene3D" id="3.90.1530.10">
    <property type="entry name" value="Conserved hypothetical protein from pyrococcus furiosus pfu- 392566-001, ParB domain"/>
    <property type="match status" value="1"/>
</dbReference>
<dbReference type="InterPro" id="IPR003115">
    <property type="entry name" value="ParB_N"/>
</dbReference>
<dbReference type="RefSeq" id="WP_197532317.1">
    <property type="nucleotide sequence ID" value="NZ_SJPP01000001.1"/>
</dbReference>
<protein>
    <submittedName>
        <fullName evidence="2">ParB-like nuclease domain protein</fullName>
    </submittedName>
</protein>
<evidence type="ECO:0000313" key="2">
    <source>
        <dbReference type="EMBL" id="TWU13089.1"/>
    </source>
</evidence>